<gene>
    <name evidence="1" type="ORF">HH212_21030</name>
</gene>
<proteinExistence type="predicted"/>
<evidence type="ECO:0000313" key="1">
    <source>
        <dbReference type="EMBL" id="QJE02196.1"/>
    </source>
</evidence>
<organism evidence="1 2">
    <name type="scientific">Massilia forsythiae</name>
    <dbReference type="NCBI Taxonomy" id="2728020"/>
    <lineage>
        <taxon>Bacteria</taxon>
        <taxon>Pseudomonadati</taxon>
        <taxon>Pseudomonadota</taxon>
        <taxon>Betaproteobacteria</taxon>
        <taxon>Burkholderiales</taxon>
        <taxon>Oxalobacteraceae</taxon>
        <taxon>Telluria group</taxon>
        <taxon>Massilia</taxon>
    </lineage>
</organism>
<accession>A0A7Z2VZL7</accession>
<evidence type="ECO:0000313" key="2">
    <source>
        <dbReference type="Proteomes" id="UP000502415"/>
    </source>
</evidence>
<keyword evidence="2" id="KW-1185">Reference proteome</keyword>
<sequence>MEQFAHVTKINNHCIVRWVGTEMAFAGGAADDGMVTCTHPDVPYLQFISLDVQLENGLVYRML</sequence>
<reference evidence="1 2" key="1">
    <citation type="submission" date="2020-04" db="EMBL/GenBank/DDBJ databases">
        <title>Genome sequencing of novel species.</title>
        <authorList>
            <person name="Heo J."/>
            <person name="Kim S.-J."/>
            <person name="Kim J.-S."/>
            <person name="Hong S.-B."/>
            <person name="Kwon S.-W."/>
        </authorList>
    </citation>
    <scope>NUCLEOTIDE SEQUENCE [LARGE SCALE GENOMIC DNA]</scope>
    <source>
        <strain evidence="1 2">GN2-R2</strain>
    </source>
</reference>
<dbReference type="EMBL" id="CP051685">
    <property type="protein sequence ID" value="QJE02196.1"/>
    <property type="molecule type" value="Genomic_DNA"/>
</dbReference>
<dbReference type="KEGG" id="mfy:HH212_21030"/>
<dbReference type="AlphaFoldDB" id="A0A7Z2VZL7"/>
<dbReference type="RefSeq" id="WP_170204283.1">
    <property type="nucleotide sequence ID" value="NZ_CP051685.1"/>
</dbReference>
<name>A0A7Z2VZL7_9BURK</name>
<dbReference type="Proteomes" id="UP000502415">
    <property type="component" value="Chromosome"/>
</dbReference>
<protein>
    <submittedName>
        <fullName evidence="1">Uncharacterized protein</fullName>
    </submittedName>
</protein>